<dbReference type="Pfam" id="PF02661">
    <property type="entry name" value="Fic"/>
    <property type="match status" value="1"/>
</dbReference>
<name>A0AAQ3LCY8_9BACT</name>
<keyword evidence="3" id="KW-1185">Reference proteome</keyword>
<dbReference type="InterPro" id="IPR036597">
    <property type="entry name" value="Fido-like_dom_sf"/>
</dbReference>
<accession>A0AAQ3LCY8</accession>
<dbReference type="GO" id="GO:0016301">
    <property type="term" value="F:kinase activity"/>
    <property type="evidence" value="ECO:0007669"/>
    <property type="project" value="InterPro"/>
</dbReference>
<dbReference type="InterPro" id="IPR053737">
    <property type="entry name" value="Type_II_TA_Toxin"/>
</dbReference>
<reference evidence="2 3" key="1">
    <citation type="submission" date="2023-10" db="EMBL/GenBank/DDBJ databases">
        <title>Rubellicoccus peritrichatus gen. nov., sp. nov., isolated from an algae of coral reef tank.</title>
        <authorList>
            <person name="Luo J."/>
        </authorList>
    </citation>
    <scope>NUCLEOTIDE SEQUENCE [LARGE SCALE GENOMIC DNA]</scope>
    <source>
        <strain evidence="2 3">CR14</strain>
    </source>
</reference>
<gene>
    <name evidence="2" type="ORF">RZN69_08905</name>
</gene>
<evidence type="ECO:0000313" key="3">
    <source>
        <dbReference type="Proteomes" id="UP001304300"/>
    </source>
</evidence>
<sequence length="132" mass="14373">MTSASGGHFYLTVAIVREIHGEAIKEFGGSDGLRDMALLESAVAAPQATMFGELMFNDIIEVAAAYLFYLCRNHPFIDGNKRAALGACLVFLRLNGIEPTADGPDWEKLTLDVAASQLNRDETTVRLRELLG</sequence>
<proteinExistence type="predicted"/>
<dbReference type="PROSITE" id="PS51459">
    <property type="entry name" value="FIDO"/>
    <property type="match status" value="1"/>
</dbReference>
<evidence type="ECO:0000313" key="2">
    <source>
        <dbReference type="EMBL" id="WOO43211.1"/>
    </source>
</evidence>
<dbReference type="PANTHER" id="PTHR39426:SF1">
    <property type="entry name" value="HOMOLOGY TO DEATH-ON-CURING PROTEIN OF PHAGE P1"/>
    <property type="match status" value="1"/>
</dbReference>
<dbReference type="SUPFAM" id="SSF140931">
    <property type="entry name" value="Fic-like"/>
    <property type="match status" value="1"/>
</dbReference>
<dbReference type="Gene3D" id="1.20.120.1870">
    <property type="entry name" value="Fic/DOC protein, Fido domain"/>
    <property type="match status" value="1"/>
</dbReference>
<evidence type="ECO:0000259" key="1">
    <source>
        <dbReference type="PROSITE" id="PS51459"/>
    </source>
</evidence>
<dbReference type="RefSeq" id="WP_317835753.1">
    <property type="nucleotide sequence ID" value="NZ_CP136920.1"/>
</dbReference>
<dbReference type="Proteomes" id="UP001304300">
    <property type="component" value="Chromosome"/>
</dbReference>
<protein>
    <submittedName>
        <fullName evidence="2">Type II toxin-antitoxin system death-on-curing family toxin</fullName>
    </submittedName>
</protein>
<dbReference type="PIRSF" id="PIRSF018297">
    <property type="entry name" value="Doc"/>
    <property type="match status" value="1"/>
</dbReference>
<dbReference type="PANTHER" id="PTHR39426">
    <property type="entry name" value="HOMOLOGY TO DEATH-ON-CURING PROTEIN OF PHAGE P1"/>
    <property type="match status" value="1"/>
</dbReference>
<dbReference type="EMBL" id="CP136920">
    <property type="protein sequence ID" value="WOO43211.1"/>
    <property type="molecule type" value="Genomic_DNA"/>
</dbReference>
<dbReference type="KEGG" id="puo:RZN69_08905"/>
<organism evidence="2 3">
    <name type="scientific">Rubellicoccus peritrichatus</name>
    <dbReference type="NCBI Taxonomy" id="3080537"/>
    <lineage>
        <taxon>Bacteria</taxon>
        <taxon>Pseudomonadati</taxon>
        <taxon>Verrucomicrobiota</taxon>
        <taxon>Opitutia</taxon>
        <taxon>Puniceicoccales</taxon>
        <taxon>Cerasicoccaceae</taxon>
        <taxon>Rubellicoccus</taxon>
    </lineage>
</organism>
<dbReference type="InterPro" id="IPR006440">
    <property type="entry name" value="Doc"/>
</dbReference>
<dbReference type="InterPro" id="IPR003812">
    <property type="entry name" value="Fido"/>
</dbReference>
<dbReference type="NCBIfam" id="TIGR01550">
    <property type="entry name" value="DOC_P1"/>
    <property type="match status" value="1"/>
</dbReference>
<dbReference type="AlphaFoldDB" id="A0AAQ3LCY8"/>
<feature type="domain" description="Fido" evidence="1">
    <location>
        <begin position="11"/>
        <end position="132"/>
    </location>
</feature>